<evidence type="ECO:0000256" key="3">
    <source>
        <dbReference type="ARBA" id="ARBA00022553"/>
    </source>
</evidence>
<dbReference type="InterPro" id="IPR020845">
    <property type="entry name" value="AMP-binding_CS"/>
</dbReference>
<dbReference type="CDD" id="cd17652">
    <property type="entry name" value="A_NRPS_CmdD_like"/>
    <property type="match status" value="1"/>
</dbReference>
<dbReference type="InterPro" id="IPR009081">
    <property type="entry name" value="PP-bd_ACP"/>
</dbReference>
<dbReference type="InterPro" id="IPR045851">
    <property type="entry name" value="AMP-bd_C_sf"/>
</dbReference>
<reference evidence="6" key="1">
    <citation type="submission" date="2020-08" db="EMBL/GenBank/DDBJ databases">
        <title>Whole genome shotgun sequence of Polymorphospora rubra NBRC 101157.</title>
        <authorList>
            <person name="Komaki H."/>
            <person name="Tamura T."/>
        </authorList>
    </citation>
    <scope>NUCLEOTIDE SEQUENCE</scope>
    <source>
        <strain evidence="6">NBRC 101157</strain>
    </source>
</reference>
<protein>
    <recommendedName>
        <fullName evidence="5">Carrier domain-containing protein</fullName>
    </recommendedName>
</protein>
<dbReference type="NCBIfam" id="TIGR01733">
    <property type="entry name" value="AA-adenyl-dom"/>
    <property type="match status" value="1"/>
</dbReference>
<dbReference type="SUPFAM" id="SSF47336">
    <property type="entry name" value="ACP-like"/>
    <property type="match status" value="1"/>
</dbReference>
<dbReference type="GO" id="GO:0031177">
    <property type="term" value="F:phosphopantetheine binding"/>
    <property type="evidence" value="ECO:0007669"/>
    <property type="project" value="InterPro"/>
</dbReference>
<dbReference type="InterPro" id="IPR036736">
    <property type="entry name" value="ACP-like_sf"/>
</dbReference>
<keyword evidence="4" id="KW-1133">Transmembrane helix</keyword>
<dbReference type="GO" id="GO:0003824">
    <property type="term" value="F:catalytic activity"/>
    <property type="evidence" value="ECO:0007669"/>
    <property type="project" value="InterPro"/>
</dbReference>
<name>A0A810N8B7_9ACTN</name>
<dbReference type="Proteomes" id="UP000680866">
    <property type="component" value="Chromosome"/>
</dbReference>
<dbReference type="GO" id="GO:0005829">
    <property type="term" value="C:cytosol"/>
    <property type="evidence" value="ECO:0007669"/>
    <property type="project" value="TreeGrafter"/>
</dbReference>
<dbReference type="KEGG" id="pry:Prubr_65180"/>
<dbReference type="Gene3D" id="3.30.300.30">
    <property type="match status" value="1"/>
</dbReference>
<comment type="cofactor">
    <cofactor evidence="1">
        <name>pantetheine 4'-phosphate</name>
        <dbReference type="ChEBI" id="CHEBI:47942"/>
    </cofactor>
</comment>
<dbReference type="PROSITE" id="PS00012">
    <property type="entry name" value="PHOSPHOPANTETHEINE"/>
    <property type="match status" value="1"/>
</dbReference>
<evidence type="ECO:0000313" key="6">
    <source>
        <dbReference type="EMBL" id="BCJ69497.1"/>
    </source>
</evidence>
<dbReference type="InterPro" id="IPR025110">
    <property type="entry name" value="AMP-bd_C"/>
</dbReference>
<dbReference type="InterPro" id="IPR001242">
    <property type="entry name" value="Condensation_dom"/>
</dbReference>
<keyword evidence="2" id="KW-0596">Phosphopantetheine</keyword>
<gene>
    <name evidence="6" type="ORF">Prubr_65180</name>
</gene>
<dbReference type="InterPro" id="IPR023213">
    <property type="entry name" value="CAT-like_dom_sf"/>
</dbReference>
<dbReference type="FunFam" id="3.30.300.30:FF:000010">
    <property type="entry name" value="Enterobactin synthetase component F"/>
    <property type="match status" value="1"/>
</dbReference>
<evidence type="ECO:0000256" key="2">
    <source>
        <dbReference type="ARBA" id="ARBA00022450"/>
    </source>
</evidence>
<accession>A0A810N8B7</accession>
<proteinExistence type="predicted"/>
<evidence type="ECO:0000256" key="1">
    <source>
        <dbReference type="ARBA" id="ARBA00001957"/>
    </source>
</evidence>
<dbReference type="InterPro" id="IPR010071">
    <property type="entry name" value="AA_adenyl_dom"/>
</dbReference>
<dbReference type="GO" id="GO:0043041">
    <property type="term" value="P:amino acid activation for nonribosomal peptide biosynthetic process"/>
    <property type="evidence" value="ECO:0007669"/>
    <property type="project" value="TreeGrafter"/>
</dbReference>
<dbReference type="PROSITE" id="PS00455">
    <property type="entry name" value="AMP_BINDING"/>
    <property type="match status" value="1"/>
</dbReference>
<dbReference type="FunFam" id="1.10.1200.10:FF:000016">
    <property type="entry name" value="Non-ribosomal peptide synthase"/>
    <property type="match status" value="1"/>
</dbReference>
<dbReference type="InterPro" id="IPR000873">
    <property type="entry name" value="AMP-dep_synth/lig_dom"/>
</dbReference>
<evidence type="ECO:0000259" key="5">
    <source>
        <dbReference type="PROSITE" id="PS50075"/>
    </source>
</evidence>
<dbReference type="Gene3D" id="3.30.559.30">
    <property type="entry name" value="Nonribosomal peptide synthetase, condensation domain"/>
    <property type="match status" value="2"/>
</dbReference>
<keyword evidence="7" id="KW-1185">Reference proteome</keyword>
<dbReference type="EMBL" id="AP023359">
    <property type="protein sequence ID" value="BCJ69497.1"/>
    <property type="molecule type" value="Genomic_DNA"/>
</dbReference>
<dbReference type="FunFam" id="3.40.50.980:FF:000001">
    <property type="entry name" value="Non-ribosomal peptide synthetase"/>
    <property type="match status" value="1"/>
</dbReference>
<dbReference type="InterPro" id="IPR042099">
    <property type="entry name" value="ANL_N_sf"/>
</dbReference>
<dbReference type="PANTHER" id="PTHR45527:SF1">
    <property type="entry name" value="FATTY ACID SYNTHASE"/>
    <property type="match status" value="1"/>
</dbReference>
<dbReference type="Gene3D" id="3.30.559.10">
    <property type="entry name" value="Chloramphenicol acetyltransferase-like domain"/>
    <property type="match status" value="2"/>
</dbReference>
<dbReference type="GO" id="GO:0008610">
    <property type="term" value="P:lipid biosynthetic process"/>
    <property type="evidence" value="ECO:0007669"/>
    <property type="project" value="UniProtKB-ARBA"/>
</dbReference>
<keyword evidence="4" id="KW-0812">Transmembrane</keyword>
<dbReference type="PANTHER" id="PTHR45527">
    <property type="entry name" value="NONRIBOSOMAL PEPTIDE SYNTHETASE"/>
    <property type="match status" value="1"/>
</dbReference>
<dbReference type="SUPFAM" id="SSF52777">
    <property type="entry name" value="CoA-dependent acyltransferases"/>
    <property type="match status" value="4"/>
</dbReference>
<feature type="transmembrane region" description="Helical" evidence="4">
    <location>
        <begin position="1320"/>
        <end position="1339"/>
    </location>
</feature>
<dbReference type="GO" id="GO:0072330">
    <property type="term" value="P:monocarboxylic acid biosynthetic process"/>
    <property type="evidence" value="ECO:0007669"/>
    <property type="project" value="UniProtKB-ARBA"/>
</dbReference>
<dbReference type="InterPro" id="IPR020806">
    <property type="entry name" value="PKS_PP-bd"/>
</dbReference>
<dbReference type="SUPFAM" id="SSF56801">
    <property type="entry name" value="Acetyl-CoA synthetase-like"/>
    <property type="match status" value="1"/>
</dbReference>
<dbReference type="Pfam" id="PF00550">
    <property type="entry name" value="PP-binding"/>
    <property type="match status" value="1"/>
</dbReference>
<keyword evidence="3" id="KW-0597">Phosphoprotein</keyword>
<feature type="transmembrane region" description="Helical" evidence="4">
    <location>
        <begin position="1359"/>
        <end position="1378"/>
    </location>
</feature>
<dbReference type="FunFam" id="3.40.50.12780:FF:000012">
    <property type="entry name" value="Non-ribosomal peptide synthetase"/>
    <property type="match status" value="1"/>
</dbReference>
<feature type="domain" description="Carrier" evidence="5">
    <location>
        <begin position="960"/>
        <end position="1035"/>
    </location>
</feature>
<evidence type="ECO:0000313" key="7">
    <source>
        <dbReference type="Proteomes" id="UP000680866"/>
    </source>
</evidence>
<dbReference type="Gene3D" id="3.40.50.12780">
    <property type="entry name" value="N-terminal domain of ligase-like"/>
    <property type="match status" value="1"/>
</dbReference>
<dbReference type="SMART" id="SM00823">
    <property type="entry name" value="PKS_PP"/>
    <property type="match status" value="1"/>
</dbReference>
<dbReference type="PROSITE" id="PS50075">
    <property type="entry name" value="CARRIER"/>
    <property type="match status" value="1"/>
</dbReference>
<dbReference type="FunFam" id="2.30.38.10:FF:000001">
    <property type="entry name" value="Non-ribosomal peptide synthetase PvdI"/>
    <property type="match status" value="1"/>
</dbReference>
<organism evidence="6 7">
    <name type="scientific">Polymorphospora rubra</name>
    <dbReference type="NCBI Taxonomy" id="338584"/>
    <lineage>
        <taxon>Bacteria</taxon>
        <taxon>Bacillati</taxon>
        <taxon>Actinomycetota</taxon>
        <taxon>Actinomycetes</taxon>
        <taxon>Micromonosporales</taxon>
        <taxon>Micromonosporaceae</taxon>
        <taxon>Polymorphospora</taxon>
    </lineage>
</organism>
<keyword evidence="4" id="KW-0472">Membrane</keyword>
<dbReference type="Gene3D" id="1.10.1200.10">
    <property type="entry name" value="ACP-like"/>
    <property type="match status" value="1"/>
</dbReference>
<dbReference type="Pfam" id="PF13193">
    <property type="entry name" value="AMP-binding_C"/>
    <property type="match status" value="1"/>
</dbReference>
<sequence length="1424" mass="154463">MTTVAREIRELTAGQVGVWQAQRMAPANPVYNVSEYLEITGDLRVDDFVEAVGRTVREAESLRLCFVPGDDRPSQYVADLDDYRMEVVDLCDQPDPAAAANAWMLAATRQPFDLTVGPLFRFALLRLAPGRFRWFQCGHHLVLDGLSGSLLAARTAKIYEALLAGQDPGDGAFEPVSVLLDTDRAYQTSADRAADRAHWLGDLASLPDSLTLSHRARRLPDRLERHTADLDADRAASLHAAAARLRTSPAVLVVAAAAIYRHRTTGERDVVLGLPTPGRLGLRELRIPGMTANNVPVRLRVEPGTTVEDLVRRTARQVGTALRRQRYRYEDTLRDLGLVEGNALCDLIVNVMAFGYPSSLGGCAVTGRTLSNGPIDDTRIDVYLRPGGGSIQLDVDVNCDARAPEAAGEILHRFRNVLTWLVTALPGDPIGHAGLLDETERKLLLADRNDTATPLPRTTFPQLFAERVRQASAAVAVHSDAGELTYMELDERANRLAHHLMRLGAGPEQVIAVAMRRGAELVVTLLAVAKTGAAYLPLDIAHPAERIAFMLADSGASMLLGAEELLDELPVSRMLTLAVDSAATRTALHGAPSTTPDVDTHPDGLAYVIYTSGSTGVPKAVLLTHAGAVNLAAAQARRCFVESSSRVLQFASLGFDAATWELLMALSTGARLVVAPAGDLLPGPGLTGLMTRHGVTHATLPPAVLSVLNPCDLPGVSTLISAGEALGRDQVSRWAPGRRFINAYGPTETTVCATMTGPLGAGDDPAIGTPNPNLRVYVLDGSLSPVPDGAAGDLYVSGTGVARGYLGRPGLTAQSFVADPFRTDGSRMYRTGDRARWTTDGQLVFEGRHDDQVKIRGYRIEPGEVRAAVVAHPQVAEAVVVAGEDSAGDSRLVAYVVPVDAATNARELAVAVRRVAAERLPEYMIPAAIVVLDNLPLTVNGKVDRTALPAPEYGGGTRTAPETVHEELLCGAFADVLGLAEVGVHDSFFDLGGHSLLATRLVSRVRTLLGVEVGVQELFETPTVAGLAGRIAGSVRARAALTARPRPERIPLSFAQRRLWFIGQMEGPSPTYNAPLALGLTGPLDREALTEALRDVLDRHEALRTMFPSGGDGEPYQRIVGMDELLWHVPAVDVVRTEHSYARLRNLEDLSTATPRTDGAVAELSDAVLTAAGYAFDLSVEVPVRAWLFVVGPDEFVLVLVVHHIAGDGWSMGPLARDLSEAYGARLRGQAPGWVPLPVQYADYSLWQRDLLGDEGDPESVLSRQVAYWREALAGSPEELVLPVDRLRPVVASHRGFSAPLRVSAGLHARLREVARAEGVTVFMVFHAVLAVTLSRLGAGWMFRSGRRWRVVRMRRWTIWWVVLSIRWWCVLICRVIRRLLMCWLGCGGRGWVRSRIRMCRSSVWWRSWLRFGRWRGSRCSRLC</sequence>
<evidence type="ECO:0000256" key="4">
    <source>
        <dbReference type="SAM" id="Phobius"/>
    </source>
</evidence>
<dbReference type="Pfam" id="PF00668">
    <property type="entry name" value="Condensation"/>
    <property type="match status" value="2"/>
</dbReference>
<dbReference type="Pfam" id="PF00501">
    <property type="entry name" value="AMP-binding"/>
    <property type="match status" value="1"/>
</dbReference>
<dbReference type="InterPro" id="IPR006162">
    <property type="entry name" value="Ppantetheine_attach_site"/>
</dbReference>
<dbReference type="GO" id="GO:0044550">
    <property type="term" value="P:secondary metabolite biosynthetic process"/>
    <property type="evidence" value="ECO:0007669"/>
    <property type="project" value="UniProtKB-ARBA"/>
</dbReference>